<evidence type="ECO:0000256" key="2">
    <source>
        <dbReference type="ARBA" id="ARBA00008814"/>
    </source>
</evidence>
<organism evidence="7 8">
    <name type="scientific">Cohnella boryungensis</name>
    <dbReference type="NCBI Taxonomy" id="768479"/>
    <lineage>
        <taxon>Bacteria</taxon>
        <taxon>Bacillati</taxon>
        <taxon>Bacillota</taxon>
        <taxon>Bacilli</taxon>
        <taxon>Bacillales</taxon>
        <taxon>Paenibacillaceae</taxon>
        <taxon>Cohnella</taxon>
    </lineage>
</organism>
<comment type="subcellular location">
    <subcellularLocation>
        <location evidence="1">Cell envelope</location>
    </subcellularLocation>
</comment>
<accession>A0ABV8SGE5</accession>
<name>A0ABV8SGE5_9BACL</name>
<keyword evidence="8" id="KW-1185">Reference proteome</keyword>
<proteinExistence type="inferred from homology"/>
<feature type="compositionally biased region" description="Low complexity" evidence="5">
    <location>
        <begin position="30"/>
        <end position="55"/>
    </location>
</feature>
<dbReference type="InterPro" id="IPR002491">
    <property type="entry name" value="ABC_transptr_periplasmic_BD"/>
</dbReference>
<evidence type="ECO:0000259" key="6">
    <source>
        <dbReference type="PROSITE" id="PS50983"/>
    </source>
</evidence>
<dbReference type="SUPFAM" id="SSF53807">
    <property type="entry name" value="Helical backbone' metal receptor"/>
    <property type="match status" value="1"/>
</dbReference>
<feature type="domain" description="Fe/B12 periplasmic-binding" evidence="6">
    <location>
        <begin position="79"/>
        <end position="342"/>
    </location>
</feature>
<dbReference type="PROSITE" id="PS50983">
    <property type="entry name" value="FE_B12_PBP"/>
    <property type="match status" value="1"/>
</dbReference>
<evidence type="ECO:0000256" key="1">
    <source>
        <dbReference type="ARBA" id="ARBA00004196"/>
    </source>
</evidence>
<dbReference type="RefSeq" id="WP_204601621.1">
    <property type="nucleotide sequence ID" value="NZ_JBHSED010000058.1"/>
</dbReference>
<keyword evidence="4" id="KW-0732">Signal</keyword>
<dbReference type="InterPro" id="IPR051313">
    <property type="entry name" value="Bact_iron-sidero_bind"/>
</dbReference>
<sequence>MLSSRRSSRPLLLSVIAVLMLTLLLSACNSKSDSPGSSQPSSAAAEQSPSPTASPVSEQPKTRTVKDDLDREVTVPVSPERIIAGEFAAELLALGIKPVGSGDNGFKVAYTQSEMEGVQRIGDPPNPETIMNLEPDLVIAPTVFLEIYAEQMEQISKLAPIYYISFDQDPIYDILTKIADLVGKTDEAKAWIAEYEQEAATARGKLEKSIGDETVSIFRVEKGRLRIYLNRNFAGYMLRSALQAKAPEAVAAEIEKNKNGSAVEISLEKLPEYAGNHLLLIVRSEGEDKEAFKEIEKSGLWKNLDAVKNGNVHFLETEKYYGSDVVTIRETMKEAAKMLAGE</sequence>
<feature type="region of interest" description="Disordered" evidence="5">
    <location>
        <begin position="30"/>
        <end position="71"/>
    </location>
</feature>
<feature type="compositionally biased region" description="Basic and acidic residues" evidence="5">
    <location>
        <begin position="60"/>
        <end position="71"/>
    </location>
</feature>
<dbReference type="Pfam" id="PF01497">
    <property type="entry name" value="Peripla_BP_2"/>
    <property type="match status" value="1"/>
</dbReference>
<evidence type="ECO:0000256" key="5">
    <source>
        <dbReference type="SAM" id="MobiDB-lite"/>
    </source>
</evidence>
<evidence type="ECO:0000313" key="7">
    <source>
        <dbReference type="EMBL" id="MFC4306310.1"/>
    </source>
</evidence>
<evidence type="ECO:0000256" key="3">
    <source>
        <dbReference type="ARBA" id="ARBA00022448"/>
    </source>
</evidence>
<dbReference type="Gene3D" id="3.40.50.1980">
    <property type="entry name" value="Nitrogenase molybdenum iron protein domain"/>
    <property type="match status" value="2"/>
</dbReference>
<protein>
    <submittedName>
        <fullName evidence="7">ABC transporter substrate-binding protein</fullName>
    </submittedName>
</protein>
<dbReference type="PANTHER" id="PTHR30532">
    <property type="entry name" value="IRON III DICITRATE-BINDING PERIPLASMIC PROTEIN"/>
    <property type="match status" value="1"/>
</dbReference>
<dbReference type="PANTHER" id="PTHR30532:SF26">
    <property type="entry name" value="IRON(3+)-HYDROXAMATE-BINDING PROTEIN FHUD"/>
    <property type="match status" value="1"/>
</dbReference>
<dbReference type="PROSITE" id="PS51257">
    <property type="entry name" value="PROKAR_LIPOPROTEIN"/>
    <property type="match status" value="1"/>
</dbReference>
<dbReference type="EMBL" id="JBHSED010000058">
    <property type="protein sequence ID" value="MFC4306310.1"/>
    <property type="molecule type" value="Genomic_DNA"/>
</dbReference>
<comment type="caution">
    <text evidence="7">The sequence shown here is derived from an EMBL/GenBank/DDBJ whole genome shotgun (WGS) entry which is preliminary data.</text>
</comment>
<gene>
    <name evidence="7" type="ORF">ACFO1S_23070</name>
</gene>
<dbReference type="Proteomes" id="UP001595755">
    <property type="component" value="Unassembled WGS sequence"/>
</dbReference>
<comment type="similarity">
    <text evidence="2">Belongs to the bacterial solute-binding protein 8 family.</text>
</comment>
<keyword evidence="3" id="KW-0813">Transport</keyword>
<reference evidence="8" key="1">
    <citation type="journal article" date="2019" name="Int. J. Syst. Evol. Microbiol.">
        <title>The Global Catalogue of Microorganisms (GCM) 10K type strain sequencing project: providing services to taxonomists for standard genome sequencing and annotation.</title>
        <authorList>
            <consortium name="The Broad Institute Genomics Platform"/>
            <consortium name="The Broad Institute Genome Sequencing Center for Infectious Disease"/>
            <person name="Wu L."/>
            <person name="Ma J."/>
        </authorList>
    </citation>
    <scope>NUCLEOTIDE SEQUENCE [LARGE SCALE GENOMIC DNA]</scope>
    <source>
        <strain evidence="8">CGMCC 4.1641</strain>
    </source>
</reference>
<evidence type="ECO:0000313" key="8">
    <source>
        <dbReference type="Proteomes" id="UP001595755"/>
    </source>
</evidence>
<evidence type="ECO:0000256" key="4">
    <source>
        <dbReference type="ARBA" id="ARBA00022729"/>
    </source>
</evidence>